<dbReference type="GO" id="GO:0003697">
    <property type="term" value="F:single-stranded DNA binding"/>
    <property type="evidence" value="ECO:0007669"/>
    <property type="project" value="InterPro"/>
</dbReference>
<dbReference type="PANTHER" id="PTHR32182:SF0">
    <property type="entry name" value="DNA REPLICATION AND REPAIR PROTEIN RECF"/>
    <property type="match status" value="1"/>
</dbReference>
<keyword evidence="6" id="KW-0547">Nucleotide-binding</keyword>
<dbReference type="InterPro" id="IPR018078">
    <property type="entry name" value="DNA-binding_RecF_CS"/>
</dbReference>
<accession>A0A1J5QIL9</accession>
<dbReference type="InterPro" id="IPR027417">
    <property type="entry name" value="P-loop_NTPase"/>
</dbReference>
<gene>
    <name evidence="10" type="primary">recF_8</name>
    <name evidence="10" type="ORF">GALL_424810</name>
</gene>
<evidence type="ECO:0000313" key="10">
    <source>
        <dbReference type="EMBL" id="OIQ75845.1"/>
    </source>
</evidence>
<dbReference type="PANTHER" id="PTHR32182">
    <property type="entry name" value="DNA REPLICATION AND REPAIR PROTEIN RECF"/>
    <property type="match status" value="1"/>
</dbReference>
<proteinExistence type="inferred from homology"/>
<protein>
    <recommendedName>
        <fullName evidence="3">DNA replication and repair protein RecF</fullName>
    </recommendedName>
</protein>
<evidence type="ECO:0000256" key="8">
    <source>
        <dbReference type="ARBA" id="ARBA00023125"/>
    </source>
</evidence>
<evidence type="ECO:0000256" key="3">
    <source>
        <dbReference type="ARBA" id="ARBA00020170"/>
    </source>
</evidence>
<evidence type="ECO:0000256" key="4">
    <source>
        <dbReference type="ARBA" id="ARBA00022490"/>
    </source>
</evidence>
<comment type="subcellular location">
    <subcellularLocation>
        <location evidence="1">Cytoplasm</location>
    </subcellularLocation>
</comment>
<dbReference type="InterPro" id="IPR042174">
    <property type="entry name" value="RecF_2"/>
</dbReference>
<dbReference type="Gene3D" id="1.20.1050.90">
    <property type="entry name" value="RecF/RecN/SMC, N-terminal domain"/>
    <property type="match status" value="1"/>
</dbReference>
<feature type="domain" description="RecF/RecN/SMC N-terminal" evidence="9">
    <location>
        <begin position="2"/>
        <end position="351"/>
    </location>
</feature>
<dbReference type="Gene3D" id="3.40.50.300">
    <property type="entry name" value="P-loop containing nucleotide triphosphate hydrolases"/>
    <property type="match status" value="1"/>
</dbReference>
<evidence type="ECO:0000256" key="6">
    <source>
        <dbReference type="ARBA" id="ARBA00022741"/>
    </source>
</evidence>
<dbReference type="EMBL" id="MLJW01002039">
    <property type="protein sequence ID" value="OIQ75845.1"/>
    <property type="molecule type" value="Genomic_DNA"/>
</dbReference>
<sequence>MYLSSLALKDFRSYEELSLTFEPGVTTFVGQNGFGKTNIIEAVGYLTTLSSHRVSNDAPLVRMGADSAYLKGVVENLGRRTTIELEINSSRANRGRINQNAQRSAKEIVGHVRSVLFAPEDLSLVKGDPSERRKFLDNLLVLRNPRYVSVISDYERVLKQRNALLKSSLGMRRVDVNAMSTLEVWDQQLVAIGSELIIARIQLISSLAEPVARNYAQLADGHEILLAYASSIWEGKTNSDTVDLGAISESFRVALDAVRKNEFERGITLVGPHRDEMQLSLRNHLVKGYASQGESWSFALALKLASYDLLRSDGVEPILILDDVFSELDSRRRIKLGMLISTNEQILITAAVPEDLPVELDGRRVVIYRDGERSSTADAGS</sequence>
<reference evidence="10" key="1">
    <citation type="submission" date="2016-10" db="EMBL/GenBank/DDBJ databases">
        <title>Sequence of Gallionella enrichment culture.</title>
        <authorList>
            <person name="Poehlein A."/>
            <person name="Muehling M."/>
            <person name="Daniel R."/>
        </authorList>
    </citation>
    <scope>NUCLEOTIDE SEQUENCE</scope>
</reference>
<keyword evidence="4" id="KW-0963">Cytoplasm</keyword>
<dbReference type="CDD" id="cd03242">
    <property type="entry name" value="ABC_RecF"/>
    <property type="match status" value="1"/>
</dbReference>
<keyword evidence="5" id="KW-0235">DNA replication</keyword>
<dbReference type="GO" id="GO:0000731">
    <property type="term" value="P:DNA synthesis involved in DNA repair"/>
    <property type="evidence" value="ECO:0007669"/>
    <property type="project" value="TreeGrafter"/>
</dbReference>
<dbReference type="Pfam" id="PF02463">
    <property type="entry name" value="SMC_N"/>
    <property type="match status" value="1"/>
</dbReference>
<dbReference type="GO" id="GO:0006260">
    <property type="term" value="P:DNA replication"/>
    <property type="evidence" value="ECO:0007669"/>
    <property type="project" value="UniProtKB-KW"/>
</dbReference>
<comment type="similarity">
    <text evidence="2">Belongs to the RecF family.</text>
</comment>
<dbReference type="SUPFAM" id="SSF52540">
    <property type="entry name" value="P-loop containing nucleoside triphosphate hydrolases"/>
    <property type="match status" value="1"/>
</dbReference>
<dbReference type="GO" id="GO:0006302">
    <property type="term" value="P:double-strand break repair"/>
    <property type="evidence" value="ECO:0007669"/>
    <property type="project" value="TreeGrafter"/>
</dbReference>
<keyword evidence="7" id="KW-0067">ATP-binding</keyword>
<evidence type="ECO:0000256" key="2">
    <source>
        <dbReference type="ARBA" id="ARBA00008016"/>
    </source>
</evidence>
<organism evidence="10">
    <name type="scientific">mine drainage metagenome</name>
    <dbReference type="NCBI Taxonomy" id="410659"/>
    <lineage>
        <taxon>unclassified sequences</taxon>
        <taxon>metagenomes</taxon>
        <taxon>ecological metagenomes</taxon>
    </lineage>
</organism>
<name>A0A1J5QIL9_9ZZZZ</name>
<dbReference type="InterPro" id="IPR003395">
    <property type="entry name" value="RecF/RecN/SMC_N"/>
</dbReference>
<dbReference type="PROSITE" id="PS00618">
    <property type="entry name" value="RECF_2"/>
    <property type="match status" value="1"/>
</dbReference>
<dbReference type="GO" id="GO:0005737">
    <property type="term" value="C:cytoplasm"/>
    <property type="evidence" value="ECO:0007669"/>
    <property type="project" value="UniProtKB-SubCell"/>
</dbReference>
<comment type="caution">
    <text evidence="10">The sequence shown here is derived from an EMBL/GenBank/DDBJ whole genome shotgun (WGS) entry which is preliminary data.</text>
</comment>
<evidence type="ECO:0000259" key="9">
    <source>
        <dbReference type="Pfam" id="PF02463"/>
    </source>
</evidence>
<dbReference type="InterPro" id="IPR001238">
    <property type="entry name" value="DNA-binding_RecF"/>
</dbReference>
<dbReference type="GO" id="GO:0005524">
    <property type="term" value="F:ATP binding"/>
    <property type="evidence" value="ECO:0007669"/>
    <property type="project" value="UniProtKB-KW"/>
</dbReference>
<keyword evidence="8" id="KW-0238">DNA-binding</keyword>
<dbReference type="NCBIfam" id="TIGR00611">
    <property type="entry name" value="recf"/>
    <property type="match status" value="1"/>
</dbReference>
<evidence type="ECO:0000256" key="7">
    <source>
        <dbReference type="ARBA" id="ARBA00022840"/>
    </source>
</evidence>
<dbReference type="HAMAP" id="MF_00365">
    <property type="entry name" value="RecF"/>
    <property type="match status" value="1"/>
</dbReference>
<dbReference type="AlphaFoldDB" id="A0A1J5QIL9"/>
<evidence type="ECO:0000256" key="5">
    <source>
        <dbReference type="ARBA" id="ARBA00022705"/>
    </source>
</evidence>
<dbReference type="PROSITE" id="PS00617">
    <property type="entry name" value="RECF_1"/>
    <property type="match status" value="1"/>
</dbReference>
<evidence type="ECO:0000256" key="1">
    <source>
        <dbReference type="ARBA" id="ARBA00004496"/>
    </source>
</evidence>